<evidence type="ECO:0000256" key="1">
    <source>
        <dbReference type="SAM" id="MobiDB-lite"/>
    </source>
</evidence>
<dbReference type="AlphaFoldDB" id="A0A0G4GJM4"/>
<feature type="region of interest" description="Disordered" evidence="1">
    <location>
        <begin position="1"/>
        <end position="33"/>
    </location>
</feature>
<gene>
    <name evidence="2" type="ORF">Vbra_18009</name>
</gene>
<evidence type="ECO:0000313" key="2">
    <source>
        <dbReference type="EMBL" id="CEM30117.1"/>
    </source>
</evidence>
<dbReference type="VEuPathDB" id="CryptoDB:Vbra_18009"/>
<organism evidence="2 3">
    <name type="scientific">Vitrella brassicaformis (strain CCMP3155)</name>
    <dbReference type="NCBI Taxonomy" id="1169540"/>
    <lineage>
        <taxon>Eukaryota</taxon>
        <taxon>Sar</taxon>
        <taxon>Alveolata</taxon>
        <taxon>Colpodellida</taxon>
        <taxon>Vitrellaceae</taxon>
        <taxon>Vitrella</taxon>
    </lineage>
</organism>
<dbReference type="InParanoid" id="A0A0G4GJM4"/>
<proteinExistence type="predicted"/>
<reference evidence="2 3" key="1">
    <citation type="submission" date="2014-11" db="EMBL/GenBank/DDBJ databases">
        <authorList>
            <person name="Zhu J."/>
            <person name="Qi W."/>
            <person name="Song R."/>
        </authorList>
    </citation>
    <scope>NUCLEOTIDE SEQUENCE [LARGE SCALE GENOMIC DNA]</scope>
</reference>
<name>A0A0G4GJM4_VITBC</name>
<sequence length="75" mass="8376">MLSAVEGDCQAKQNGRPEEQWLRVPPSQGPSVLRLARSDPRVWQQALVKREPKPLIDKLAASDVVHQTSERATCD</sequence>
<dbReference type="EMBL" id="CDMY01000688">
    <property type="protein sequence ID" value="CEM30117.1"/>
    <property type="molecule type" value="Genomic_DNA"/>
</dbReference>
<protein>
    <submittedName>
        <fullName evidence="2">Uncharacterized protein</fullName>
    </submittedName>
</protein>
<dbReference type="Proteomes" id="UP000041254">
    <property type="component" value="Unassembled WGS sequence"/>
</dbReference>
<accession>A0A0G4GJM4</accession>
<evidence type="ECO:0000313" key="3">
    <source>
        <dbReference type="Proteomes" id="UP000041254"/>
    </source>
</evidence>
<keyword evidence="3" id="KW-1185">Reference proteome</keyword>